<comment type="catalytic activity">
    <reaction evidence="12 14">
        <text>2 cob(II)yrinate a,c diamide + reduced [electron-transfer flavoprotein] + 2 ATP = 2 adenosylcob(III)yrinate a,c-diamide + 2 triphosphate + oxidized [electron-transfer flavoprotein] + 3 H(+)</text>
        <dbReference type="Rhea" id="RHEA:11528"/>
        <dbReference type="Rhea" id="RHEA-COMP:10685"/>
        <dbReference type="Rhea" id="RHEA-COMP:10686"/>
        <dbReference type="ChEBI" id="CHEBI:15378"/>
        <dbReference type="ChEBI" id="CHEBI:18036"/>
        <dbReference type="ChEBI" id="CHEBI:30616"/>
        <dbReference type="ChEBI" id="CHEBI:57692"/>
        <dbReference type="ChEBI" id="CHEBI:58307"/>
        <dbReference type="ChEBI" id="CHEBI:58503"/>
        <dbReference type="ChEBI" id="CHEBI:58537"/>
        <dbReference type="EC" id="2.5.1.17"/>
    </reaction>
</comment>
<keyword evidence="6 14" id="KW-0808">Transferase</keyword>
<protein>
    <recommendedName>
        <fullName evidence="4 14">Corrinoid adenosyltransferase</fullName>
        <ecNumber evidence="3 14">2.5.1.17</ecNumber>
    </recommendedName>
    <alternativeName>
        <fullName evidence="9 14">Cob(II)alamin adenosyltransferase</fullName>
    </alternativeName>
    <alternativeName>
        <fullName evidence="11 14">Cob(II)yrinic acid a,c-diamide adenosyltransferase</fullName>
    </alternativeName>
    <alternativeName>
        <fullName evidence="10 14">Cobinamide/cobalamin adenosyltransferase</fullName>
    </alternativeName>
</protein>
<comment type="catalytic activity">
    <reaction evidence="13 14">
        <text>2 cob(II)alamin + reduced [electron-transfer flavoprotein] + 2 ATP = 2 adenosylcob(III)alamin + 2 triphosphate + oxidized [electron-transfer flavoprotein] + 3 H(+)</text>
        <dbReference type="Rhea" id="RHEA:28671"/>
        <dbReference type="Rhea" id="RHEA-COMP:10685"/>
        <dbReference type="Rhea" id="RHEA-COMP:10686"/>
        <dbReference type="ChEBI" id="CHEBI:15378"/>
        <dbReference type="ChEBI" id="CHEBI:16304"/>
        <dbReference type="ChEBI" id="CHEBI:18036"/>
        <dbReference type="ChEBI" id="CHEBI:18408"/>
        <dbReference type="ChEBI" id="CHEBI:30616"/>
        <dbReference type="ChEBI" id="CHEBI:57692"/>
        <dbReference type="ChEBI" id="CHEBI:58307"/>
        <dbReference type="EC" id="2.5.1.17"/>
    </reaction>
</comment>
<evidence type="ECO:0000256" key="5">
    <source>
        <dbReference type="ARBA" id="ARBA00022573"/>
    </source>
</evidence>
<name>A0ABR7IPE9_9CLOT</name>
<evidence type="ECO:0000256" key="12">
    <source>
        <dbReference type="ARBA" id="ARBA00048555"/>
    </source>
</evidence>
<dbReference type="PANTHER" id="PTHR12213:SF0">
    <property type="entry name" value="CORRINOID ADENOSYLTRANSFERASE MMAB"/>
    <property type="match status" value="1"/>
</dbReference>
<evidence type="ECO:0000256" key="2">
    <source>
        <dbReference type="ARBA" id="ARBA00007487"/>
    </source>
</evidence>
<proteinExistence type="inferred from homology"/>
<evidence type="ECO:0000256" key="10">
    <source>
        <dbReference type="ARBA" id="ARBA00033334"/>
    </source>
</evidence>
<comment type="pathway">
    <text evidence="1 14">Cofactor biosynthesis; adenosylcobalamin biosynthesis; adenosylcobalamin from cob(II)yrinate a,c-diamide: step 2/7.</text>
</comment>
<keyword evidence="8 14" id="KW-0067">ATP-binding</keyword>
<dbReference type="EMBL" id="JACOQK010000001">
    <property type="protein sequence ID" value="MBC5787015.1"/>
    <property type="molecule type" value="Genomic_DNA"/>
</dbReference>
<dbReference type="SUPFAM" id="SSF89028">
    <property type="entry name" value="Cobalamin adenosyltransferase-like"/>
    <property type="match status" value="1"/>
</dbReference>
<dbReference type="InterPro" id="IPR029499">
    <property type="entry name" value="PduO-typ"/>
</dbReference>
<gene>
    <name evidence="16" type="ORF">H8Z77_03115</name>
</gene>
<comment type="caution">
    <text evidence="16">The sequence shown here is derived from an EMBL/GenBank/DDBJ whole genome shotgun (WGS) entry which is preliminary data.</text>
</comment>
<evidence type="ECO:0000256" key="9">
    <source>
        <dbReference type="ARBA" id="ARBA00031529"/>
    </source>
</evidence>
<dbReference type="InterPro" id="IPR036451">
    <property type="entry name" value="CblAdoTrfase-like_sf"/>
</dbReference>
<dbReference type="EC" id="2.5.1.17" evidence="3 14"/>
<evidence type="ECO:0000256" key="4">
    <source>
        <dbReference type="ARBA" id="ARBA00020963"/>
    </source>
</evidence>
<sequence>MNIYTKNGDQGNSTLINGKQIPKYDERFHLLGSIDELTSQIGMVKIKSDHRLQANLTHIQKLLMTIMASVADTTNPDYLLDETEVTWLEQQIDQIEQSFPRKKEFILPGETELSTRLDVARTVCRRAERWMAAVNSKYHVDQTSMKFINRLSDYLYIEGRYADYLD</sequence>
<keyword evidence="5 14" id="KW-0169">Cobalamin biosynthesis</keyword>
<feature type="domain" description="Cobalamin adenosyltransferase-like" evidence="15">
    <location>
        <begin position="3"/>
        <end position="162"/>
    </location>
</feature>
<dbReference type="InterPro" id="IPR016030">
    <property type="entry name" value="CblAdoTrfase-like"/>
</dbReference>
<dbReference type="Proteomes" id="UP000649151">
    <property type="component" value="Unassembled WGS sequence"/>
</dbReference>
<evidence type="ECO:0000256" key="8">
    <source>
        <dbReference type="ARBA" id="ARBA00022840"/>
    </source>
</evidence>
<evidence type="ECO:0000256" key="13">
    <source>
        <dbReference type="ARBA" id="ARBA00048692"/>
    </source>
</evidence>
<organism evidence="16 17">
    <name type="scientific">Clostridium facile</name>
    <dbReference type="NCBI Taxonomy" id="2763035"/>
    <lineage>
        <taxon>Bacteria</taxon>
        <taxon>Bacillati</taxon>
        <taxon>Bacillota</taxon>
        <taxon>Clostridia</taxon>
        <taxon>Eubacteriales</taxon>
        <taxon>Clostridiaceae</taxon>
        <taxon>Clostridium</taxon>
    </lineage>
</organism>
<keyword evidence="7 14" id="KW-0547">Nucleotide-binding</keyword>
<evidence type="ECO:0000313" key="16">
    <source>
        <dbReference type="EMBL" id="MBC5787015.1"/>
    </source>
</evidence>
<comment type="similarity">
    <text evidence="2 14">Belongs to the Cob(I)alamin adenosyltransferase family.</text>
</comment>
<dbReference type="Gene3D" id="1.20.1200.10">
    <property type="entry name" value="Cobalamin adenosyltransferase-like"/>
    <property type="match status" value="1"/>
</dbReference>
<keyword evidence="17" id="KW-1185">Reference proteome</keyword>
<dbReference type="Pfam" id="PF01923">
    <property type="entry name" value="Cob_adeno_trans"/>
    <property type="match status" value="1"/>
</dbReference>
<evidence type="ECO:0000256" key="7">
    <source>
        <dbReference type="ARBA" id="ARBA00022741"/>
    </source>
</evidence>
<evidence type="ECO:0000256" key="6">
    <source>
        <dbReference type="ARBA" id="ARBA00022679"/>
    </source>
</evidence>
<dbReference type="NCBIfam" id="TIGR00636">
    <property type="entry name" value="PduO_Nterm"/>
    <property type="match status" value="1"/>
</dbReference>
<evidence type="ECO:0000259" key="15">
    <source>
        <dbReference type="Pfam" id="PF01923"/>
    </source>
</evidence>
<dbReference type="GO" id="GO:0008817">
    <property type="term" value="F:corrinoid adenosyltransferase activity"/>
    <property type="evidence" value="ECO:0007669"/>
    <property type="project" value="UniProtKB-EC"/>
</dbReference>
<evidence type="ECO:0000256" key="11">
    <source>
        <dbReference type="ARBA" id="ARBA00033354"/>
    </source>
</evidence>
<dbReference type="RefSeq" id="WP_186996167.1">
    <property type="nucleotide sequence ID" value="NZ_JACOQK010000001.1"/>
</dbReference>
<evidence type="ECO:0000256" key="3">
    <source>
        <dbReference type="ARBA" id="ARBA00012454"/>
    </source>
</evidence>
<dbReference type="PANTHER" id="PTHR12213">
    <property type="entry name" value="CORRINOID ADENOSYLTRANSFERASE"/>
    <property type="match status" value="1"/>
</dbReference>
<evidence type="ECO:0000256" key="1">
    <source>
        <dbReference type="ARBA" id="ARBA00005121"/>
    </source>
</evidence>
<reference evidence="16 17" key="1">
    <citation type="submission" date="2020-08" db="EMBL/GenBank/DDBJ databases">
        <title>Genome public.</title>
        <authorList>
            <person name="Liu C."/>
            <person name="Sun Q."/>
        </authorList>
    </citation>
    <scope>NUCLEOTIDE SEQUENCE [LARGE SCALE GENOMIC DNA]</scope>
    <source>
        <strain evidence="16 17">NSJ-27</strain>
    </source>
</reference>
<evidence type="ECO:0000256" key="14">
    <source>
        <dbReference type="RuleBase" id="RU366026"/>
    </source>
</evidence>
<accession>A0ABR7IPE9</accession>
<evidence type="ECO:0000313" key="17">
    <source>
        <dbReference type="Proteomes" id="UP000649151"/>
    </source>
</evidence>